<protein>
    <submittedName>
        <fullName evidence="1">Uncharacterized protein</fullName>
    </submittedName>
</protein>
<gene>
    <name evidence="1" type="ORF">LCGC14_2600010</name>
</gene>
<accession>A0A0F9AWQ6</accession>
<proteinExistence type="predicted"/>
<dbReference type="EMBL" id="LAZR01043878">
    <property type="protein sequence ID" value="KKL06037.1"/>
    <property type="molecule type" value="Genomic_DNA"/>
</dbReference>
<dbReference type="AlphaFoldDB" id="A0A0F9AWQ6"/>
<organism evidence="1">
    <name type="scientific">marine sediment metagenome</name>
    <dbReference type="NCBI Taxonomy" id="412755"/>
    <lineage>
        <taxon>unclassified sequences</taxon>
        <taxon>metagenomes</taxon>
        <taxon>ecological metagenomes</taxon>
    </lineage>
</organism>
<name>A0A0F9AWQ6_9ZZZZ</name>
<evidence type="ECO:0000313" key="1">
    <source>
        <dbReference type="EMBL" id="KKL06037.1"/>
    </source>
</evidence>
<sequence>MMDLPWFPMDARRWLVGTAGMTKPEKGVFIDLLCYQWVNGPLSSIPSRLPIECADEWEYLKGKFIDNGGGTIVNRKLHNIRLEKESIVNKQSEGGKKGARIRYGSPSELPINTPTHILDKELEIEEEEPIKKKSATTEVPALYHRMAEGFLLKQKDAFPRESAWKQFDSRVIEGGKNLYLFHTQNDWTEKEISALLDWILVDDFWSKQIRTLGGIRQKKKGGAMKFENAKAASGDVKDDIGARNEREAIEQHERLKREDAEAAPIGEFKEMVQDVAKSLRG</sequence>
<reference evidence="1" key="1">
    <citation type="journal article" date="2015" name="Nature">
        <title>Complex archaea that bridge the gap between prokaryotes and eukaryotes.</title>
        <authorList>
            <person name="Spang A."/>
            <person name="Saw J.H."/>
            <person name="Jorgensen S.L."/>
            <person name="Zaremba-Niedzwiedzka K."/>
            <person name="Martijn J."/>
            <person name="Lind A.E."/>
            <person name="van Eijk R."/>
            <person name="Schleper C."/>
            <person name="Guy L."/>
            <person name="Ettema T.J."/>
        </authorList>
    </citation>
    <scope>NUCLEOTIDE SEQUENCE</scope>
</reference>
<comment type="caution">
    <text evidence="1">The sequence shown here is derived from an EMBL/GenBank/DDBJ whole genome shotgun (WGS) entry which is preliminary data.</text>
</comment>